<proteinExistence type="predicted"/>
<sequence>MEDLKNASLGTLVDLLAKYTEDVMRMLRDGGYGDDYEVAKAKVKLISAEIERRKRS</sequence>
<organism evidence="1 2">
    <name type="scientific">Chitinophaga horti</name>
    <dbReference type="NCBI Taxonomy" id="2920382"/>
    <lineage>
        <taxon>Bacteria</taxon>
        <taxon>Pseudomonadati</taxon>
        <taxon>Bacteroidota</taxon>
        <taxon>Chitinophagia</taxon>
        <taxon>Chitinophagales</taxon>
        <taxon>Chitinophagaceae</taxon>
        <taxon>Chitinophaga</taxon>
    </lineage>
</organism>
<accession>A0ABY6J8E5</accession>
<evidence type="ECO:0000313" key="1">
    <source>
        <dbReference type="EMBL" id="UYQ95755.1"/>
    </source>
</evidence>
<keyword evidence="2" id="KW-1185">Reference proteome</keyword>
<gene>
    <name evidence="1" type="ORF">MKQ68_11645</name>
</gene>
<evidence type="ECO:0000313" key="2">
    <source>
        <dbReference type="Proteomes" id="UP001162741"/>
    </source>
</evidence>
<dbReference type="RefSeq" id="WP_264283439.1">
    <property type="nucleotide sequence ID" value="NZ_CP107006.1"/>
</dbReference>
<dbReference type="EMBL" id="CP107006">
    <property type="protein sequence ID" value="UYQ95755.1"/>
    <property type="molecule type" value="Genomic_DNA"/>
</dbReference>
<protein>
    <submittedName>
        <fullName evidence="1">Uncharacterized protein</fullName>
    </submittedName>
</protein>
<dbReference type="Proteomes" id="UP001162741">
    <property type="component" value="Chromosome"/>
</dbReference>
<name>A0ABY6J8E5_9BACT</name>
<reference evidence="1" key="1">
    <citation type="submission" date="2022-10" db="EMBL/GenBank/DDBJ databases">
        <title>Chitinophaga sp. nov., isolated from soil.</title>
        <authorList>
            <person name="Jeon C.O."/>
        </authorList>
    </citation>
    <scope>NUCLEOTIDE SEQUENCE</scope>
    <source>
        <strain evidence="1">R8</strain>
    </source>
</reference>